<sequence>MSDSTSRGTALLQSAFDEWPPELRALFDGTVLAAKAGFTASLVTIDMNGHARTSLLSAGELYAPDSRTLCFALWPDSRAARALHDRGQAVLTFVHDDAFYQVQLDVQPLTDDDSAAPGSLAFFAGSIDTGESQSVRYARLTNGITFELEEGRDAVLDRWERQIEHLRQAASGAAGR</sequence>
<gene>
    <name evidence="1" type="ORF">FAZ69_12345</name>
</gene>
<proteinExistence type="predicted"/>
<accession>A0A4V5PJ75</accession>
<evidence type="ECO:0008006" key="3">
    <source>
        <dbReference type="Google" id="ProtNLM"/>
    </source>
</evidence>
<evidence type="ECO:0000313" key="1">
    <source>
        <dbReference type="EMBL" id="TKC89700.1"/>
    </source>
</evidence>
<dbReference type="InterPro" id="IPR012349">
    <property type="entry name" value="Split_barrel_FMN-bd"/>
</dbReference>
<organism evidence="1 2">
    <name type="scientific">Trinickia terrae</name>
    <dbReference type="NCBI Taxonomy" id="2571161"/>
    <lineage>
        <taxon>Bacteria</taxon>
        <taxon>Pseudomonadati</taxon>
        <taxon>Pseudomonadota</taxon>
        <taxon>Betaproteobacteria</taxon>
        <taxon>Burkholderiales</taxon>
        <taxon>Burkholderiaceae</taxon>
        <taxon>Trinickia</taxon>
    </lineage>
</organism>
<name>A0A4V5PJ75_9BURK</name>
<dbReference type="RefSeq" id="WP_136894717.1">
    <property type="nucleotide sequence ID" value="NZ_SWJE01000005.1"/>
</dbReference>
<reference evidence="1 2" key="1">
    <citation type="submission" date="2019-04" db="EMBL/GenBank/DDBJ databases">
        <title>Trinickia sp. 7GSK02, isolated from subtropical forest soil.</title>
        <authorList>
            <person name="Gao Z.-H."/>
            <person name="Qiu L.-H."/>
        </authorList>
    </citation>
    <scope>NUCLEOTIDE SEQUENCE [LARGE SCALE GENOMIC DNA]</scope>
    <source>
        <strain evidence="1 2">7GSK02</strain>
    </source>
</reference>
<dbReference type="Gene3D" id="2.30.110.10">
    <property type="entry name" value="Electron Transport, Fmn-binding Protein, Chain A"/>
    <property type="match status" value="1"/>
</dbReference>
<dbReference type="Proteomes" id="UP000305539">
    <property type="component" value="Unassembled WGS sequence"/>
</dbReference>
<dbReference type="AlphaFoldDB" id="A0A4V5PJ75"/>
<evidence type="ECO:0000313" key="2">
    <source>
        <dbReference type="Proteomes" id="UP000305539"/>
    </source>
</evidence>
<dbReference type="OrthoDB" id="6518717at2"/>
<protein>
    <recommendedName>
        <fullName evidence="3">Pyridoxamine 5'-phosphate oxidase</fullName>
    </recommendedName>
</protein>
<dbReference type="EMBL" id="SWJE01000005">
    <property type="protein sequence ID" value="TKC89700.1"/>
    <property type="molecule type" value="Genomic_DNA"/>
</dbReference>
<dbReference type="SUPFAM" id="SSF50475">
    <property type="entry name" value="FMN-binding split barrel"/>
    <property type="match status" value="1"/>
</dbReference>
<comment type="caution">
    <text evidence="1">The sequence shown here is derived from an EMBL/GenBank/DDBJ whole genome shotgun (WGS) entry which is preliminary data.</text>
</comment>
<keyword evidence="2" id="KW-1185">Reference proteome</keyword>